<name>A0A395NZN7_TRIAR</name>
<dbReference type="Pfam" id="PF13577">
    <property type="entry name" value="SnoaL_4"/>
    <property type="match status" value="1"/>
</dbReference>
<dbReference type="EMBL" id="PXOA01000042">
    <property type="protein sequence ID" value="RFU81566.1"/>
    <property type="molecule type" value="Genomic_DNA"/>
</dbReference>
<dbReference type="OrthoDB" id="4456362at2759"/>
<sequence length="149" mass="17316">MPEVSPEVINIITRKKLWYCRYTDTSQWHLFDKVAVPECKFEYHSGGEVIVHSGFTYAWGSRDQFTSFFSNALANLQTMHLIGPGEFEQVSEDEVKAVFPITYFSALKKTERESHGVQGQGGGYYFETYKRVGDDWLMTDLKMERVYEK</sequence>
<organism evidence="2 3">
    <name type="scientific">Trichoderma arundinaceum</name>
    <dbReference type="NCBI Taxonomy" id="490622"/>
    <lineage>
        <taxon>Eukaryota</taxon>
        <taxon>Fungi</taxon>
        <taxon>Dikarya</taxon>
        <taxon>Ascomycota</taxon>
        <taxon>Pezizomycotina</taxon>
        <taxon>Sordariomycetes</taxon>
        <taxon>Hypocreomycetidae</taxon>
        <taxon>Hypocreales</taxon>
        <taxon>Hypocreaceae</taxon>
        <taxon>Trichoderma</taxon>
    </lineage>
</organism>
<dbReference type="Gene3D" id="3.10.450.50">
    <property type="match status" value="1"/>
</dbReference>
<evidence type="ECO:0000259" key="1">
    <source>
        <dbReference type="Pfam" id="PF13577"/>
    </source>
</evidence>
<dbReference type="InterPro" id="IPR037401">
    <property type="entry name" value="SnoaL-like"/>
</dbReference>
<dbReference type="SUPFAM" id="SSF54427">
    <property type="entry name" value="NTF2-like"/>
    <property type="match status" value="1"/>
</dbReference>
<dbReference type="AlphaFoldDB" id="A0A395NZN7"/>
<feature type="domain" description="SnoaL-like" evidence="1">
    <location>
        <begin position="13"/>
        <end position="141"/>
    </location>
</feature>
<gene>
    <name evidence="2" type="ORF">TARUN_636</name>
</gene>
<accession>A0A395NZN7</accession>
<dbReference type="Proteomes" id="UP000266272">
    <property type="component" value="Unassembled WGS sequence"/>
</dbReference>
<dbReference type="InterPro" id="IPR032710">
    <property type="entry name" value="NTF2-like_dom_sf"/>
</dbReference>
<evidence type="ECO:0000313" key="2">
    <source>
        <dbReference type="EMBL" id="RFU81566.1"/>
    </source>
</evidence>
<comment type="caution">
    <text evidence="2">The sequence shown here is derived from an EMBL/GenBank/DDBJ whole genome shotgun (WGS) entry which is preliminary data.</text>
</comment>
<keyword evidence="3" id="KW-1185">Reference proteome</keyword>
<reference evidence="2 3" key="1">
    <citation type="journal article" date="2018" name="PLoS Pathog.">
        <title>Evolution of structural diversity of trichothecenes, a family of toxins produced by plant pathogenic and entomopathogenic fungi.</title>
        <authorList>
            <person name="Proctor R.H."/>
            <person name="McCormick S.P."/>
            <person name="Kim H.S."/>
            <person name="Cardoza R.E."/>
            <person name="Stanley A.M."/>
            <person name="Lindo L."/>
            <person name="Kelly A."/>
            <person name="Brown D.W."/>
            <person name="Lee T."/>
            <person name="Vaughan M.M."/>
            <person name="Alexander N.J."/>
            <person name="Busman M."/>
            <person name="Gutierrez S."/>
        </authorList>
    </citation>
    <scope>NUCLEOTIDE SEQUENCE [LARGE SCALE GENOMIC DNA]</scope>
    <source>
        <strain evidence="2 3">IBT 40837</strain>
    </source>
</reference>
<protein>
    <submittedName>
        <fullName evidence="2">Bile acid 7-alpha</fullName>
    </submittedName>
</protein>
<evidence type="ECO:0000313" key="3">
    <source>
        <dbReference type="Proteomes" id="UP000266272"/>
    </source>
</evidence>
<proteinExistence type="predicted"/>